<dbReference type="FunFam" id="1.10.10.10:FF:000137">
    <property type="entry name" value="Zinc uptake transcriptional repressor"/>
    <property type="match status" value="1"/>
</dbReference>
<evidence type="ECO:0000256" key="6">
    <source>
        <dbReference type="ARBA" id="ARBA00023163"/>
    </source>
</evidence>
<comment type="similarity">
    <text evidence="1 8">Belongs to the Fur family.</text>
</comment>
<evidence type="ECO:0000256" key="7">
    <source>
        <dbReference type="PIRSR" id="PIRSR602481-1"/>
    </source>
</evidence>
<organism evidence="9 10">
    <name type="scientific">Rehaibacterium terrae</name>
    <dbReference type="NCBI Taxonomy" id="1341696"/>
    <lineage>
        <taxon>Bacteria</taxon>
        <taxon>Pseudomonadati</taxon>
        <taxon>Pseudomonadota</taxon>
        <taxon>Gammaproteobacteria</taxon>
        <taxon>Lysobacterales</taxon>
        <taxon>Lysobacteraceae</taxon>
        <taxon>Rehaibacterium</taxon>
    </lineage>
</organism>
<dbReference type="InterPro" id="IPR002481">
    <property type="entry name" value="FUR"/>
</dbReference>
<name>A0A7W7Y0I1_9GAMM</name>
<keyword evidence="3 7" id="KW-0862">Zinc</keyword>
<dbReference type="CDD" id="cd07153">
    <property type="entry name" value="Fur_like"/>
    <property type="match status" value="1"/>
</dbReference>
<dbReference type="Pfam" id="PF01475">
    <property type="entry name" value="FUR"/>
    <property type="match status" value="1"/>
</dbReference>
<dbReference type="InterPro" id="IPR036388">
    <property type="entry name" value="WH-like_DNA-bd_sf"/>
</dbReference>
<keyword evidence="7 8" id="KW-0479">Metal-binding</keyword>
<evidence type="ECO:0000313" key="9">
    <source>
        <dbReference type="EMBL" id="MBB5015805.1"/>
    </source>
</evidence>
<keyword evidence="5 8" id="KW-0238">DNA-binding</keyword>
<keyword evidence="10" id="KW-1185">Reference proteome</keyword>
<dbReference type="InterPro" id="IPR043135">
    <property type="entry name" value="Fur_C"/>
</dbReference>
<dbReference type="GO" id="GO:0045892">
    <property type="term" value="P:negative regulation of DNA-templated transcription"/>
    <property type="evidence" value="ECO:0007669"/>
    <property type="project" value="TreeGrafter"/>
</dbReference>
<evidence type="ECO:0000256" key="2">
    <source>
        <dbReference type="ARBA" id="ARBA00022491"/>
    </source>
</evidence>
<dbReference type="GO" id="GO:0005829">
    <property type="term" value="C:cytosol"/>
    <property type="evidence" value="ECO:0007669"/>
    <property type="project" value="TreeGrafter"/>
</dbReference>
<reference evidence="9 10" key="1">
    <citation type="submission" date="2020-08" db="EMBL/GenBank/DDBJ databases">
        <title>Genomic Encyclopedia of Type Strains, Phase IV (KMG-IV): sequencing the most valuable type-strain genomes for metagenomic binning, comparative biology and taxonomic classification.</title>
        <authorList>
            <person name="Goeker M."/>
        </authorList>
    </citation>
    <scope>NUCLEOTIDE SEQUENCE [LARGE SCALE GENOMIC DNA]</scope>
    <source>
        <strain evidence="9 10">DSM 25897</strain>
    </source>
</reference>
<comment type="subcellular location">
    <subcellularLocation>
        <location evidence="8">Cytoplasm</location>
    </subcellularLocation>
</comment>
<evidence type="ECO:0000256" key="8">
    <source>
        <dbReference type="RuleBase" id="RU364037"/>
    </source>
</evidence>
<proteinExistence type="inferred from homology"/>
<dbReference type="InterPro" id="IPR036390">
    <property type="entry name" value="WH_DNA-bd_sf"/>
</dbReference>
<keyword evidence="6 8" id="KW-0804">Transcription</keyword>
<dbReference type="GO" id="GO:0000976">
    <property type="term" value="F:transcription cis-regulatory region binding"/>
    <property type="evidence" value="ECO:0007669"/>
    <property type="project" value="TreeGrafter"/>
</dbReference>
<feature type="binding site" evidence="7">
    <location>
        <position position="156"/>
    </location>
    <ligand>
        <name>Zn(2+)</name>
        <dbReference type="ChEBI" id="CHEBI:29105"/>
    </ligand>
</feature>
<dbReference type="PANTHER" id="PTHR33202">
    <property type="entry name" value="ZINC UPTAKE REGULATION PROTEIN"/>
    <property type="match status" value="1"/>
</dbReference>
<protein>
    <recommendedName>
        <fullName evidence="8">Ferric uptake regulation protein</fullName>
    </recommendedName>
</protein>
<evidence type="ECO:0000256" key="5">
    <source>
        <dbReference type="ARBA" id="ARBA00023125"/>
    </source>
</evidence>
<dbReference type="PANTHER" id="PTHR33202:SF6">
    <property type="entry name" value="ZINC UPTAKE REGULATION PROTEIN"/>
    <property type="match status" value="1"/>
</dbReference>
<dbReference type="RefSeq" id="WP_183948482.1">
    <property type="nucleotide sequence ID" value="NZ_JACHHX010000011.1"/>
</dbReference>
<comment type="caution">
    <text evidence="9">The sequence shown here is derived from an EMBL/GenBank/DDBJ whole genome shotgun (WGS) entry which is preliminary data.</text>
</comment>
<comment type="cofactor">
    <cofactor evidence="7">
        <name>Zn(2+)</name>
        <dbReference type="ChEBI" id="CHEBI:29105"/>
    </cofactor>
    <text evidence="7">Binds 1 zinc ion per subunit.</text>
</comment>
<evidence type="ECO:0000313" key="10">
    <source>
        <dbReference type="Proteomes" id="UP000519004"/>
    </source>
</evidence>
<evidence type="ECO:0000256" key="1">
    <source>
        <dbReference type="ARBA" id="ARBA00007957"/>
    </source>
</evidence>
<dbReference type="Gene3D" id="1.10.10.10">
    <property type="entry name" value="Winged helix-like DNA-binding domain superfamily/Winged helix DNA-binding domain"/>
    <property type="match status" value="1"/>
</dbReference>
<keyword evidence="8" id="KW-0408">Iron</keyword>
<dbReference type="AlphaFoldDB" id="A0A7W7Y0I1"/>
<dbReference type="FunFam" id="3.30.1490.190:FF:000007">
    <property type="entry name" value="Fur family transcriptional regulator"/>
    <property type="match status" value="1"/>
</dbReference>
<feature type="binding site" evidence="7">
    <location>
        <position position="119"/>
    </location>
    <ligand>
        <name>Zn(2+)</name>
        <dbReference type="ChEBI" id="CHEBI:29105"/>
    </ligand>
</feature>
<dbReference type="GO" id="GO:0008270">
    <property type="term" value="F:zinc ion binding"/>
    <property type="evidence" value="ECO:0007669"/>
    <property type="project" value="TreeGrafter"/>
</dbReference>
<dbReference type="SUPFAM" id="SSF46785">
    <property type="entry name" value="Winged helix' DNA-binding domain"/>
    <property type="match status" value="1"/>
</dbReference>
<dbReference type="GO" id="GO:1900376">
    <property type="term" value="P:regulation of secondary metabolite biosynthetic process"/>
    <property type="evidence" value="ECO:0007669"/>
    <property type="project" value="TreeGrafter"/>
</dbReference>
<keyword evidence="4 8" id="KW-0805">Transcription regulation</keyword>
<keyword evidence="2 8" id="KW-0678">Repressor</keyword>
<comment type="subunit">
    <text evidence="8">Homodimer.</text>
</comment>
<dbReference type="EMBL" id="JACHHX010000011">
    <property type="protein sequence ID" value="MBB5015805.1"/>
    <property type="molecule type" value="Genomic_DNA"/>
</dbReference>
<feature type="binding site" evidence="7">
    <location>
        <position position="159"/>
    </location>
    <ligand>
        <name>Zn(2+)</name>
        <dbReference type="ChEBI" id="CHEBI:29105"/>
    </ligand>
</feature>
<dbReference type="GO" id="GO:0003700">
    <property type="term" value="F:DNA-binding transcription factor activity"/>
    <property type="evidence" value="ECO:0007669"/>
    <property type="project" value="UniProtKB-UniRule"/>
</dbReference>
<evidence type="ECO:0000256" key="3">
    <source>
        <dbReference type="ARBA" id="ARBA00022833"/>
    </source>
</evidence>
<sequence>MSHAHRHACTDPAHHVDDAEGFIREVERVCLERGLRLTPLRAEVLRLVAEAGRPAKAYDLLDRMRSVHGSVAPPTVYRALDFLLENGFIHKLESINAFVGCHHPATEQHSVPFLICDRCHAAVELEDSRVADMLEASARALGFQPQAQTLEVHGLCAECSEAS</sequence>
<feature type="binding site" evidence="7">
    <location>
        <position position="116"/>
    </location>
    <ligand>
        <name>Zn(2+)</name>
        <dbReference type="ChEBI" id="CHEBI:29105"/>
    </ligand>
</feature>
<dbReference type="Gene3D" id="3.30.1490.190">
    <property type="match status" value="1"/>
</dbReference>
<keyword evidence="8" id="KW-0963">Cytoplasm</keyword>
<dbReference type="Proteomes" id="UP000519004">
    <property type="component" value="Unassembled WGS sequence"/>
</dbReference>
<gene>
    <name evidence="8" type="primary">fur</name>
    <name evidence="9" type="ORF">HNQ58_001715</name>
</gene>
<evidence type="ECO:0000256" key="4">
    <source>
        <dbReference type="ARBA" id="ARBA00023015"/>
    </source>
</evidence>
<accession>A0A7W7Y0I1</accession>